<dbReference type="EMBL" id="MQWB01000001">
    <property type="protein sequence ID" value="OZC02339.1"/>
    <property type="molecule type" value="Genomic_DNA"/>
</dbReference>
<dbReference type="InterPro" id="IPR037401">
    <property type="entry name" value="SnoaL-like"/>
</dbReference>
<name>A0A259TX48_9BACT</name>
<dbReference type="Proteomes" id="UP000216446">
    <property type="component" value="Unassembled WGS sequence"/>
</dbReference>
<dbReference type="GO" id="GO:0016853">
    <property type="term" value="F:isomerase activity"/>
    <property type="evidence" value="ECO:0007669"/>
    <property type="project" value="UniProtKB-KW"/>
</dbReference>
<feature type="domain" description="SnoaL-like" evidence="1">
    <location>
        <begin position="10"/>
        <end position="109"/>
    </location>
</feature>
<dbReference type="RefSeq" id="WP_094546492.1">
    <property type="nucleotide sequence ID" value="NZ_MQWB01000001.1"/>
</dbReference>
<dbReference type="Gene3D" id="3.10.450.50">
    <property type="match status" value="1"/>
</dbReference>
<keyword evidence="2" id="KW-0413">Isomerase</keyword>
<comment type="caution">
    <text evidence="2">The sequence shown here is derived from an EMBL/GenBank/DDBJ whole genome shotgun (WGS) entry which is preliminary data.</text>
</comment>
<dbReference type="InterPro" id="IPR032710">
    <property type="entry name" value="NTF2-like_dom_sf"/>
</dbReference>
<evidence type="ECO:0000313" key="2">
    <source>
        <dbReference type="EMBL" id="OZC02339.1"/>
    </source>
</evidence>
<dbReference type="Pfam" id="PF12680">
    <property type="entry name" value="SnoaL_2"/>
    <property type="match status" value="1"/>
</dbReference>
<evidence type="ECO:0000259" key="1">
    <source>
        <dbReference type="Pfam" id="PF12680"/>
    </source>
</evidence>
<evidence type="ECO:0000313" key="3">
    <source>
        <dbReference type="Proteomes" id="UP000216446"/>
    </source>
</evidence>
<sequence>MAHPHADLLVRFYDAFARRDADTMAACYHPDVHFRDPAFDLRGGRAKAMWRMLCAGGRDLEVVSSGIRAYDETGVAHWRADYTFSQTGRHVRNEVDAAFDFQDGLIRSHRDTFDFWTWSRQALGAPGYLLGWTPWLRHKVSAEATRALDAYIEKHPESVR</sequence>
<accession>A0A259TX48</accession>
<dbReference type="OrthoDB" id="391735at2"/>
<gene>
    <name evidence="2" type="ORF">BSZ36_04710</name>
</gene>
<keyword evidence="3" id="KW-1185">Reference proteome</keyword>
<reference evidence="2 3" key="1">
    <citation type="submission" date="2016-11" db="EMBL/GenBank/DDBJ databases">
        <title>Study of marine rhodopsin-containing bacteria.</title>
        <authorList>
            <person name="Yoshizawa S."/>
            <person name="Kumagai Y."/>
            <person name="Kogure K."/>
        </authorList>
    </citation>
    <scope>NUCLEOTIDE SEQUENCE [LARGE SCALE GENOMIC DNA]</scope>
    <source>
        <strain evidence="2 3">SG-29</strain>
    </source>
</reference>
<dbReference type="AlphaFoldDB" id="A0A259TX48"/>
<proteinExistence type="predicted"/>
<dbReference type="InParanoid" id="A0A259TX48"/>
<protein>
    <submittedName>
        <fullName evidence="2">Ketosteroid isomerase</fullName>
    </submittedName>
</protein>
<organism evidence="2 3">
    <name type="scientific">Rubricoccus marinus</name>
    <dbReference type="NCBI Taxonomy" id="716817"/>
    <lineage>
        <taxon>Bacteria</taxon>
        <taxon>Pseudomonadati</taxon>
        <taxon>Rhodothermota</taxon>
        <taxon>Rhodothermia</taxon>
        <taxon>Rhodothermales</taxon>
        <taxon>Rubricoccaceae</taxon>
        <taxon>Rubricoccus</taxon>
    </lineage>
</organism>
<dbReference type="SUPFAM" id="SSF54427">
    <property type="entry name" value="NTF2-like"/>
    <property type="match status" value="1"/>
</dbReference>